<feature type="signal peptide" evidence="11">
    <location>
        <begin position="1"/>
        <end position="19"/>
    </location>
</feature>
<name>A0A6N2LR01_SALVM</name>
<dbReference type="InterPro" id="IPR001611">
    <property type="entry name" value="Leu-rich_rpt"/>
</dbReference>
<dbReference type="FunFam" id="3.80.10.10:FF:000041">
    <property type="entry name" value="LRR receptor-like serine/threonine-protein kinase ERECTA"/>
    <property type="match status" value="1"/>
</dbReference>
<evidence type="ECO:0000256" key="11">
    <source>
        <dbReference type="SAM" id="SignalP"/>
    </source>
</evidence>
<dbReference type="PRINTS" id="PR00019">
    <property type="entry name" value="LEURICHRPT"/>
</dbReference>
<evidence type="ECO:0000256" key="4">
    <source>
        <dbReference type="ARBA" id="ARBA00022692"/>
    </source>
</evidence>
<feature type="transmembrane region" description="Helical" evidence="10">
    <location>
        <begin position="871"/>
        <end position="893"/>
    </location>
</feature>
<keyword evidence="5 11" id="KW-0732">Signal</keyword>
<dbReference type="Pfam" id="PF00560">
    <property type="entry name" value="LRR_1"/>
    <property type="match status" value="4"/>
</dbReference>
<dbReference type="InterPro" id="IPR003591">
    <property type="entry name" value="Leu-rich_rpt_typical-subtyp"/>
</dbReference>
<organism evidence="13">
    <name type="scientific">Salix viminalis</name>
    <name type="common">Common osier</name>
    <name type="synonym">Basket willow</name>
    <dbReference type="NCBI Taxonomy" id="40686"/>
    <lineage>
        <taxon>Eukaryota</taxon>
        <taxon>Viridiplantae</taxon>
        <taxon>Streptophyta</taxon>
        <taxon>Embryophyta</taxon>
        <taxon>Tracheophyta</taxon>
        <taxon>Spermatophyta</taxon>
        <taxon>Magnoliopsida</taxon>
        <taxon>eudicotyledons</taxon>
        <taxon>Gunneridae</taxon>
        <taxon>Pentapetalae</taxon>
        <taxon>rosids</taxon>
        <taxon>fabids</taxon>
        <taxon>Malpighiales</taxon>
        <taxon>Salicaceae</taxon>
        <taxon>Saliceae</taxon>
        <taxon>Salix</taxon>
    </lineage>
</organism>
<evidence type="ECO:0000259" key="12">
    <source>
        <dbReference type="Pfam" id="PF08263"/>
    </source>
</evidence>
<evidence type="ECO:0000256" key="8">
    <source>
        <dbReference type="ARBA" id="ARBA00023136"/>
    </source>
</evidence>
<keyword evidence="8 10" id="KW-0472">Membrane</keyword>
<evidence type="ECO:0000256" key="3">
    <source>
        <dbReference type="ARBA" id="ARBA00022614"/>
    </source>
</evidence>
<dbReference type="InterPro" id="IPR051502">
    <property type="entry name" value="RLP_Defense_Trigger"/>
</dbReference>
<dbReference type="Gene3D" id="3.80.10.10">
    <property type="entry name" value="Ribonuclease Inhibitor"/>
    <property type="match status" value="5"/>
</dbReference>
<comment type="similarity">
    <text evidence="2">Belongs to the RLP family.</text>
</comment>
<keyword evidence="4 10" id="KW-0812">Transmembrane</keyword>
<dbReference type="EMBL" id="CAADRP010001591">
    <property type="protein sequence ID" value="VFU42852.1"/>
    <property type="molecule type" value="Genomic_DNA"/>
</dbReference>
<keyword evidence="3" id="KW-0433">Leucine-rich repeat</keyword>
<dbReference type="SUPFAM" id="SSF52058">
    <property type="entry name" value="L domain-like"/>
    <property type="match status" value="1"/>
</dbReference>
<dbReference type="Pfam" id="PF08263">
    <property type="entry name" value="LRRNT_2"/>
    <property type="match status" value="1"/>
</dbReference>
<proteinExistence type="inferred from homology"/>
<reference evidence="13" key="1">
    <citation type="submission" date="2019-03" db="EMBL/GenBank/DDBJ databases">
        <authorList>
            <person name="Mank J."/>
            <person name="Almeida P."/>
        </authorList>
    </citation>
    <scope>NUCLEOTIDE SEQUENCE</scope>
    <source>
        <strain evidence="13">78183</strain>
    </source>
</reference>
<dbReference type="InterPro" id="IPR032675">
    <property type="entry name" value="LRR_dom_sf"/>
</dbReference>
<evidence type="ECO:0000256" key="1">
    <source>
        <dbReference type="ARBA" id="ARBA00004251"/>
    </source>
</evidence>
<keyword evidence="6" id="KW-0677">Repeat</keyword>
<dbReference type="SUPFAM" id="SSF52047">
    <property type="entry name" value="RNI-like"/>
    <property type="match status" value="1"/>
</dbReference>
<dbReference type="InterPro" id="IPR013210">
    <property type="entry name" value="LRR_N_plant-typ"/>
</dbReference>
<dbReference type="PANTHER" id="PTHR48062">
    <property type="entry name" value="RECEPTOR-LIKE PROTEIN 14"/>
    <property type="match status" value="1"/>
</dbReference>
<dbReference type="PANTHER" id="PTHR48062:SF21">
    <property type="entry name" value="RECEPTOR-LIKE PROTEIN 12"/>
    <property type="match status" value="1"/>
</dbReference>
<dbReference type="AlphaFoldDB" id="A0A6N2LR01"/>
<dbReference type="SUPFAM" id="SSF52075">
    <property type="entry name" value="Outer arm dynein light chain 1"/>
    <property type="match status" value="1"/>
</dbReference>
<comment type="subcellular location">
    <subcellularLocation>
        <location evidence="1">Cell membrane</location>
        <topology evidence="1">Single-pass type I membrane protein</topology>
    </subcellularLocation>
</comment>
<evidence type="ECO:0000256" key="5">
    <source>
        <dbReference type="ARBA" id="ARBA00022729"/>
    </source>
</evidence>
<dbReference type="GO" id="GO:0005886">
    <property type="term" value="C:plasma membrane"/>
    <property type="evidence" value="ECO:0007669"/>
    <property type="project" value="UniProtKB-SubCell"/>
</dbReference>
<sequence>MGLSLHISIVPVIMMVVSLQVWLPLCCVEEERTALLQLKDSLNYPNGTSLPSWIKGDARCCDWELVRCSSTAGRVTKLYLSGVRNGNRETECPGNLETLELSSNNITKVVASGGPTTLSTLHLNNITAYGSSFQTLLQSLGAFPNLTTLDLSDNNLRGRVLGDDLLNLSSLEELNLDGCSLDENSLQSLGALSSLKNLSLPGLSGAVPFQGFLNLKNLELLDLSDNTLNSNSIIQTIGTMTSLKTLTLQFCSLNGQLPISQGFLNLKNLELLDMSYSTLNSSSIFQTIRTMTSLKTLMLKGCSLNGQLPTTQGFLNLKNFELLDMSGSTLNSCNIFQTIGTMTSLKTLMLEGLCDLNHLRVLDISYNDLSGFLPPCLANLTSLQYLNLFSNHLKIPMSLSPLYNLSKLKDFYGSDNEIYAEEDDHNLSPKFQLESLYLSGHGQENNTYLESLYLENCSLLGPFLLPRSSHVNLSILSISMNDFQGQIPAEIGAYFPGLQGLIMSDNGFDGIIPSSLGSLSSLQLLDLSDNGFDGSIPSSLGSLSSLKLLDLSNIFLTGRILSNNSLQGHIPGWIGNMSSLEFLDVSRNNLSGPLPPRFGASSKLRYVYLSRNKLQGPITMEFDDSSMILALDLSHNNLSGRIPEWIGGLSNLRFLLLSHNNLEGEIPIQLCKLEQLTIIDLSHNYLSGNILSWTISTHPFPNQDNYNYQQSFEFTMKNVLLIYKGSIIHYFTGIDFSCNNFTGKIPPEIGNLSNIKVLNLSHNSLTGPIPPTFSRLKEIESLDLSFNKLEGEIPPQLTGLYSLAAFNVAHNNLSGKTPARVAQFATFDESCYKDNTFLCGELLPKACGLDMPPTPTSTNNEDNSGFMDMQVFYVSFGVAYIMVLLVIGAVLYINPYWR</sequence>
<evidence type="ECO:0000256" key="9">
    <source>
        <dbReference type="ARBA" id="ARBA00023180"/>
    </source>
</evidence>
<evidence type="ECO:0000313" key="13">
    <source>
        <dbReference type="EMBL" id="VFU42852.1"/>
    </source>
</evidence>
<gene>
    <name evidence="13" type="ORF">SVIM_LOCUS260618</name>
</gene>
<feature type="chain" id="PRO_5026724986" description="Leucine-rich repeat-containing N-terminal plant-type domain-containing protein" evidence="11">
    <location>
        <begin position="20"/>
        <end position="898"/>
    </location>
</feature>
<evidence type="ECO:0000256" key="10">
    <source>
        <dbReference type="SAM" id="Phobius"/>
    </source>
</evidence>
<dbReference type="GO" id="GO:0009791">
    <property type="term" value="P:post-embryonic development"/>
    <property type="evidence" value="ECO:0007669"/>
    <property type="project" value="UniProtKB-ARBA"/>
</dbReference>
<dbReference type="FunFam" id="3.80.10.10:FF:000233">
    <property type="entry name" value="Leucine-rich repeat receptor-like protein kinase TDR"/>
    <property type="match status" value="1"/>
</dbReference>
<keyword evidence="7 10" id="KW-1133">Transmembrane helix</keyword>
<evidence type="ECO:0000256" key="7">
    <source>
        <dbReference type="ARBA" id="ARBA00022989"/>
    </source>
</evidence>
<evidence type="ECO:0000256" key="6">
    <source>
        <dbReference type="ARBA" id="ARBA00022737"/>
    </source>
</evidence>
<dbReference type="Pfam" id="PF13855">
    <property type="entry name" value="LRR_8"/>
    <property type="match status" value="3"/>
</dbReference>
<keyword evidence="9" id="KW-0325">Glycoprotein</keyword>
<evidence type="ECO:0000256" key="2">
    <source>
        <dbReference type="ARBA" id="ARBA00009592"/>
    </source>
</evidence>
<accession>A0A6N2LR01</accession>
<dbReference type="SMART" id="SM00369">
    <property type="entry name" value="LRR_TYP"/>
    <property type="match status" value="8"/>
</dbReference>
<protein>
    <recommendedName>
        <fullName evidence="12">Leucine-rich repeat-containing N-terminal plant-type domain-containing protein</fullName>
    </recommendedName>
</protein>
<feature type="domain" description="Leucine-rich repeat-containing N-terminal plant-type" evidence="12">
    <location>
        <begin position="29"/>
        <end position="69"/>
    </location>
</feature>